<feature type="transmembrane region" description="Helical" evidence="1">
    <location>
        <begin position="751"/>
        <end position="767"/>
    </location>
</feature>
<comment type="caution">
    <text evidence="4">The sequence shown here is derived from an EMBL/GenBank/DDBJ whole genome shotgun (WGS) entry which is preliminary data.</text>
</comment>
<keyword evidence="5" id="KW-1185">Reference proteome</keyword>
<proteinExistence type="predicted"/>
<dbReference type="InterPro" id="IPR000873">
    <property type="entry name" value="AMP-dep_synth/lig_dom"/>
</dbReference>
<keyword evidence="1" id="KW-0472">Membrane</keyword>
<feature type="transmembrane region" description="Helical" evidence="1">
    <location>
        <begin position="639"/>
        <end position="658"/>
    </location>
</feature>
<sequence length="860" mass="93071">MFILPHHLAAFAGRPCLLHRDRVVSYADLAASAQRFAERLPFPRGLIAIEMAPTPEAIAAHVGALGAGHAVMPLPQGEDEAARRLEQRFRPHATWRRIGGRWRLVFHENPAALHPDLAMVLQTSGSTGQGRGVRLSAGAVTANAEAIADYLRIGTRDRAALILPLHYSYGLSVLHSHLLRGASLWLAEHAILDPGFCRALTASGATSLAGVPHHFTLLDSIGFAENLPDGLDCMTVAGGAMKPAAVRHWGSVMGSRRGRFVVMYGQTEATARMAWLPPEQACRAPDAIGQAIPGGTLVLRDDTGQDLTRPEAEGELVYRGANVMMGYAETSGDLSRGPELDELATGDLARRGADGFFRIVGRRSRMSKIAGLRIGHDALERALEQDLGKAGQEIAVWGNDERIWVAAPDPSDRLVALTARLAGIRPQHVVAIGCPRLPRHPNGKIDYPALRNLAAEPRQGASLHDIFARSFAPRPVRPQDSFASLEGDSLRHVEISLLLDRHLGGLPDKWEQMSIAALEQPSMDNDRDRGRVSQIPMPILARAMAILAVVVAHQTLWPLYGGAAAMVVLLGMSVALHRREALIDGDRARFLRPSLRVLVPYGLMVAGYALAWGQVPWASVFLVGNLALTTPETHLMLPYLYWFVEAYVQMNLILLLLFGPRVARDRLNRAPFMVGLGLLGLGVLLRVTLPEFWPLPAGRSQFSVPWVFYLFALGWCIATATTARQRLVVLLAAGVILPGAAWLGGNWHGAWIKYLGLLGMAALLLYVPRVRAPRPLVRGAMHLARAAFPIYLLHRLVPEALMPVLGIGGETAVADALAIGGGIALGLLAGAAQARLWPVAAGLMARRRSWWPLSSGRSSA</sequence>
<dbReference type="InterPro" id="IPR042099">
    <property type="entry name" value="ANL_N_sf"/>
</dbReference>
<feature type="transmembrane region" description="Helical" evidence="1">
    <location>
        <begin position="559"/>
        <end position="577"/>
    </location>
</feature>
<dbReference type="Proteomes" id="UP000293520">
    <property type="component" value="Unassembled WGS sequence"/>
</dbReference>
<feature type="transmembrane region" description="Helical" evidence="1">
    <location>
        <begin position="701"/>
        <end position="720"/>
    </location>
</feature>
<evidence type="ECO:0000259" key="2">
    <source>
        <dbReference type="Pfam" id="PF00501"/>
    </source>
</evidence>
<dbReference type="Pfam" id="PF00501">
    <property type="entry name" value="AMP-binding"/>
    <property type="match status" value="1"/>
</dbReference>
<evidence type="ECO:0000259" key="3">
    <source>
        <dbReference type="Pfam" id="PF01757"/>
    </source>
</evidence>
<reference evidence="4 5" key="1">
    <citation type="submission" date="2019-02" db="EMBL/GenBank/DDBJ databases">
        <title>Paracoccus subflavus sp. nov., isolated from marine sediment of the Pacific Ocean.</title>
        <authorList>
            <person name="Zhang G."/>
        </authorList>
    </citation>
    <scope>NUCLEOTIDE SEQUENCE [LARGE SCALE GENOMIC DNA]</scope>
    <source>
        <strain evidence="4 5">GY0581</strain>
    </source>
</reference>
<dbReference type="AlphaFoldDB" id="A0A4Q9G2Q4"/>
<evidence type="ECO:0000256" key="1">
    <source>
        <dbReference type="SAM" id="Phobius"/>
    </source>
</evidence>
<gene>
    <name evidence="4" type="ORF">EYE42_06310</name>
</gene>
<dbReference type="OrthoDB" id="9803968at2"/>
<dbReference type="Gene3D" id="3.40.50.12780">
    <property type="entry name" value="N-terminal domain of ligase-like"/>
    <property type="match status" value="1"/>
</dbReference>
<dbReference type="GO" id="GO:0016747">
    <property type="term" value="F:acyltransferase activity, transferring groups other than amino-acyl groups"/>
    <property type="evidence" value="ECO:0007669"/>
    <property type="project" value="InterPro"/>
</dbReference>
<dbReference type="SUPFAM" id="SSF56801">
    <property type="entry name" value="Acetyl-CoA synthetase-like"/>
    <property type="match status" value="1"/>
</dbReference>
<dbReference type="InterPro" id="IPR050237">
    <property type="entry name" value="ATP-dep_AMP-bd_enzyme"/>
</dbReference>
<organism evidence="4 5">
    <name type="scientific">Paracoccus subflavus</name>
    <dbReference type="NCBI Taxonomy" id="2528244"/>
    <lineage>
        <taxon>Bacteria</taxon>
        <taxon>Pseudomonadati</taxon>
        <taxon>Pseudomonadota</taxon>
        <taxon>Alphaproteobacteria</taxon>
        <taxon>Rhodobacterales</taxon>
        <taxon>Paracoccaceae</taxon>
        <taxon>Paracoccus</taxon>
    </lineage>
</organism>
<feature type="transmembrane region" description="Helical" evidence="1">
    <location>
        <begin position="727"/>
        <end position="745"/>
    </location>
</feature>
<evidence type="ECO:0000313" key="4">
    <source>
        <dbReference type="EMBL" id="TBN42008.1"/>
    </source>
</evidence>
<accession>A0A4Q9G2Q4</accession>
<dbReference type="InterPro" id="IPR002656">
    <property type="entry name" value="Acyl_transf_3_dom"/>
</dbReference>
<dbReference type="Pfam" id="PF01757">
    <property type="entry name" value="Acyl_transf_3"/>
    <property type="match status" value="1"/>
</dbReference>
<dbReference type="PANTHER" id="PTHR43767">
    <property type="entry name" value="LONG-CHAIN-FATTY-ACID--COA LIGASE"/>
    <property type="match status" value="1"/>
</dbReference>
<evidence type="ECO:0000313" key="5">
    <source>
        <dbReference type="Proteomes" id="UP000293520"/>
    </source>
</evidence>
<dbReference type="RefSeq" id="WP_130990467.1">
    <property type="nucleotide sequence ID" value="NZ_SISK01000003.1"/>
</dbReference>
<feature type="domain" description="AMP-dependent synthetase/ligase" evidence="2">
    <location>
        <begin position="109"/>
        <end position="327"/>
    </location>
</feature>
<feature type="domain" description="Acyltransferase 3" evidence="3">
    <location>
        <begin position="540"/>
        <end position="813"/>
    </location>
</feature>
<keyword evidence="1" id="KW-1133">Transmembrane helix</keyword>
<keyword evidence="1" id="KW-0812">Transmembrane</keyword>
<name>A0A4Q9G2Q4_9RHOB</name>
<protein>
    <submittedName>
        <fullName evidence="4">AMP-dependent synthetase</fullName>
    </submittedName>
</protein>
<feature type="transmembrane region" description="Helical" evidence="1">
    <location>
        <begin position="598"/>
        <end position="619"/>
    </location>
</feature>
<dbReference type="PANTHER" id="PTHR43767:SF1">
    <property type="entry name" value="NONRIBOSOMAL PEPTIDE SYNTHASE PES1 (EUROFUNG)-RELATED"/>
    <property type="match status" value="1"/>
</dbReference>
<feature type="transmembrane region" description="Helical" evidence="1">
    <location>
        <begin position="670"/>
        <end position="689"/>
    </location>
</feature>
<dbReference type="EMBL" id="SISK01000003">
    <property type="protein sequence ID" value="TBN42008.1"/>
    <property type="molecule type" value="Genomic_DNA"/>
</dbReference>
<feature type="transmembrane region" description="Helical" evidence="1">
    <location>
        <begin position="817"/>
        <end position="838"/>
    </location>
</feature>